<dbReference type="AlphaFoldDB" id="A0A6N8TA41"/>
<protein>
    <submittedName>
        <fullName evidence="1">Uncharacterized protein</fullName>
    </submittedName>
</protein>
<reference evidence="1 2" key="1">
    <citation type="submission" date="2019-12" db="EMBL/GenBank/DDBJ databases">
        <title>Shinella granuli gen. nov., sp. nov., and proposal of the reclassification of Zoogloea ramigera ATCC 19623 as Shinella zoogloeoides sp. nov.</title>
        <authorList>
            <person name="Gao J."/>
        </authorList>
    </citation>
    <scope>NUCLEOTIDE SEQUENCE [LARGE SCALE GENOMIC DNA]</scope>
    <source>
        <strain evidence="1 2">DSM 287</strain>
    </source>
</reference>
<name>A0A6N8TA41_SHIZO</name>
<evidence type="ECO:0000313" key="1">
    <source>
        <dbReference type="EMBL" id="MXN99314.1"/>
    </source>
</evidence>
<dbReference type="RefSeq" id="WP_160784733.1">
    <property type="nucleotide sequence ID" value="NZ_JBHSTY010000002.1"/>
</dbReference>
<accession>A0A6N8TA41</accession>
<comment type="caution">
    <text evidence="1">The sequence shown here is derived from an EMBL/GenBank/DDBJ whole genome shotgun (WGS) entry which is preliminary data.</text>
</comment>
<dbReference type="Proteomes" id="UP000440304">
    <property type="component" value="Unassembled WGS sequence"/>
</dbReference>
<proteinExistence type="predicted"/>
<sequence>MNLKPAKPAQPPHAVEENIASVRQMLGELRAVAHNEGADMLRYFIEMAYVEAGDILSGFRPLSIRENRDRAPGVPLNPAGKVKL</sequence>
<dbReference type="EMBL" id="WUML01000002">
    <property type="protein sequence ID" value="MXN99314.1"/>
    <property type="molecule type" value="Genomic_DNA"/>
</dbReference>
<dbReference type="OrthoDB" id="7916800at2"/>
<gene>
    <name evidence="1" type="ORF">GR156_03300</name>
</gene>
<organism evidence="1 2">
    <name type="scientific">Shinella zoogloeoides</name>
    <name type="common">Crabtreella saccharophila</name>
    <dbReference type="NCBI Taxonomy" id="352475"/>
    <lineage>
        <taxon>Bacteria</taxon>
        <taxon>Pseudomonadati</taxon>
        <taxon>Pseudomonadota</taxon>
        <taxon>Alphaproteobacteria</taxon>
        <taxon>Hyphomicrobiales</taxon>
        <taxon>Rhizobiaceae</taxon>
        <taxon>Shinella</taxon>
    </lineage>
</organism>
<evidence type="ECO:0000313" key="2">
    <source>
        <dbReference type="Proteomes" id="UP000440304"/>
    </source>
</evidence>